<keyword evidence="2" id="KW-0378">Hydrolase</keyword>
<feature type="compositionally biased region" description="Low complexity" evidence="1">
    <location>
        <begin position="477"/>
        <end position="498"/>
    </location>
</feature>
<comment type="caution">
    <text evidence="2">The sequence shown here is derived from an EMBL/GenBank/DDBJ whole genome shotgun (WGS) entry which is preliminary data.</text>
</comment>
<reference evidence="2 3" key="1">
    <citation type="journal article" date="2024" name="J. Plant Pathol.">
        <title>Sequence and assembly of the genome of Seiridium unicorne, isolate CBS 538.82, causal agent of cypress canker disease.</title>
        <authorList>
            <person name="Scali E."/>
            <person name="Rocca G.D."/>
            <person name="Danti R."/>
            <person name="Garbelotto M."/>
            <person name="Barberini S."/>
            <person name="Baroncelli R."/>
            <person name="Emiliani G."/>
        </authorList>
    </citation>
    <scope>NUCLEOTIDE SEQUENCE [LARGE SCALE GENOMIC DNA]</scope>
    <source>
        <strain evidence="2 3">BM-138-508</strain>
    </source>
</reference>
<dbReference type="SUPFAM" id="SSF54427">
    <property type="entry name" value="NTF2-like"/>
    <property type="match status" value="1"/>
</dbReference>
<dbReference type="PANTHER" id="PTHR38436">
    <property type="entry name" value="POLYKETIDE CYCLASE SNOAL-LIKE DOMAIN"/>
    <property type="match status" value="1"/>
</dbReference>
<name>A0ABR2VIQ2_9PEZI</name>
<dbReference type="EMBL" id="JARVKF010000001">
    <property type="protein sequence ID" value="KAK9426777.1"/>
    <property type="molecule type" value="Genomic_DNA"/>
</dbReference>
<dbReference type="GO" id="GO:0016787">
    <property type="term" value="F:hydrolase activity"/>
    <property type="evidence" value="ECO:0007669"/>
    <property type="project" value="UniProtKB-KW"/>
</dbReference>
<organism evidence="2 3">
    <name type="scientific">Seiridium unicorne</name>
    <dbReference type="NCBI Taxonomy" id="138068"/>
    <lineage>
        <taxon>Eukaryota</taxon>
        <taxon>Fungi</taxon>
        <taxon>Dikarya</taxon>
        <taxon>Ascomycota</taxon>
        <taxon>Pezizomycotina</taxon>
        <taxon>Sordariomycetes</taxon>
        <taxon>Xylariomycetidae</taxon>
        <taxon>Amphisphaeriales</taxon>
        <taxon>Sporocadaceae</taxon>
        <taxon>Seiridium</taxon>
    </lineage>
</organism>
<dbReference type="Proteomes" id="UP001408356">
    <property type="component" value="Unassembled WGS sequence"/>
</dbReference>
<keyword evidence="3" id="KW-1185">Reference proteome</keyword>
<feature type="compositionally biased region" description="Acidic residues" evidence="1">
    <location>
        <begin position="440"/>
        <end position="476"/>
    </location>
</feature>
<protein>
    <submittedName>
        <fullName evidence="2">Dienelactone hydrolase</fullName>
    </submittedName>
</protein>
<sequence>MNFNVPNILDAAVPKPGQSNRNVAVIGNNMNGPNHNDPGFLSDDFPKTPPKLYITSEDDDFDLATVNEWRAEGFNVEYLPMGKGGKEYKLRLDGLRKVGLGPCENFGIIAYGEAASQCLEHFHLLDNNPDFKLALLVAYYPTRIPNPQGRYPGGVQVLVHLAGDSVGVVKQSQMVGIQGRKRTGKKKIDRGVGTGCLVRMAFSAFSYPEADPGFAEKDLDSYDKVAADLAWDRSIAAARKAFRWDTNVNGVVEENMECKFFAKDENRLMKTYTKAHEAHTTFMPTLVGGVGNEELARFYGDFFLESNPESMQVTLVSRTSSANRVVDELHISFEHTQGMPWILPGIPPTNKYVEIMVISIVTLKGGKIYHEHIYWDQASVLVQVGLLNQNMLPKSLKAQGVQKLPVVGKEPAERIIDGGFDDGEGAADNDLLPEFWDYSEDEDDDQDEEDGEEEDGYDDDDDEDAEDVDEEEEEEQQPQPKQQQKQQQKPQQKQQQQQLSEKANGKKPAKTNGNAQQNNNAQPKNNGQSKNNARQPQRGRQRPVPRVEELSD</sequence>
<gene>
    <name evidence="2" type="ORF">SUNI508_00304</name>
</gene>
<dbReference type="InterPro" id="IPR032710">
    <property type="entry name" value="NTF2-like_dom_sf"/>
</dbReference>
<evidence type="ECO:0000313" key="3">
    <source>
        <dbReference type="Proteomes" id="UP001408356"/>
    </source>
</evidence>
<feature type="region of interest" description="Disordered" evidence="1">
    <location>
        <begin position="440"/>
        <end position="552"/>
    </location>
</feature>
<evidence type="ECO:0000256" key="1">
    <source>
        <dbReference type="SAM" id="MobiDB-lite"/>
    </source>
</evidence>
<feature type="compositionally biased region" description="Low complexity" evidence="1">
    <location>
        <begin position="512"/>
        <end position="536"/>
    </location>
</feature>
<accession>A0ABR2VIQ2</accession>
<proteinExistence type="predicted"/>
<dbReference type="InterPro" id="IPR009959">
    <property type="entry name" value="Cyclase_SnoaL-like"/>
</dbReference>
<dbReference type="Gene3D" id="3.10.450.50">
    <property type="match status" value="1"/>
</dbReference>
<evidence type="ECO:0000313" key="2">
    <source>
        <dbReference type="EMBL" id="KAK9426777.1"/>
    </source>
</evidence>
<dbReference type="PANTHER" id="PTHR38436:SF3">
    <property type="entry name" value="CARBOXYMETHYLENEBUTENOLIDASE-RELATED"/>
    <property type="match status" value="1"/>
</dbReference>